<dbReference type="Pfam" id="PF20146">
    <property type="entry name" value="NRF"/>
    <property type="match status" value="1"/>
</dbReference>
<keyword evidence="1" id="KW-0472">Membrane</keyword>
<feature type="signal peptide" evidence="2">
    <location>
        <begin position="1"/>
        <end position="18"/>
    </location>
</feature>
<evidence type="ECO:0000313" key="5">
    <source>
        <dbReference type="Proteomes" id="UP001487740"/>
    </source>
</evidence>
<dbReference type="EMBL" id="JARAKH010000002">
    <property type="protein sequence ID" value="KAK8406204.1"/>
    <property type="molecule type" value="Genomic_DNA"/>
</dbReference>
<dbReference type="InterPro" id="IPR006621">
    <property type="entry name" value="Nose-resist-to-fluoxetine_N"/>
</dbReference>
<dbReference type="AlphaFoldDB" id="A0AAW0V1I6"/>
<dbReference type="InterPro" id="IPR052728">
    <property type="entry name" value="O2_lipid_transport_reg"/>
</dbReference>
<feature type="domain" description="Nose resistant-to-fluoxetine protein N-terminal" evidence="3">
    <location>
        <begin position="131"/>
        <end position="290"/>
    </location>
</feature>
<feature type="transmembrane region" description="Helical" evidence="1">
    <location>
        <begin position="365"/>
        <end position="388"/>
    </location>
</feature>
<name>A0AAW0V1I6_SCYPA</name>
<accession>A0AAW0V1I6</accession>
<keyword evidence="1" id="KW-0812">Transmembrane</keyword>
<evidence type="ECO:0000259" key="3">
    <source>
        <dbReference type="SMART" id="SM00703"/>
    </source>
</evidence>
<dbReference type="PANTHER" id="PTHR11161">
    <property type="entry name" value="O-ACYLTRANSFERASE"/>
    <property type="match status" value="1"/>
</dbReference>
<dbReference type="GO" id="GO:0016747">
    <property type="term" value="F:acyltransferase activity, transferring groups other than amino-acyl groups"/>
    <property type="evidence" value="ECO:0007669"/>
    <property type="project" value="InterPro"/>
</dbReference>
<organism evidence="4 5">
    <name type="scientific">Scylla paramamosain</name>
    <name type="common">Mud crab</name>
    <dbReference type="NCBI Taxonomy" id="85552"/>
    <lineage>
        <taxon>Eukaryota</taxon>
        <taxon>Metazoa</taxon>
        <taxon>Ecdysozoa</taxon>
        <taxon>Arthropoda</taxon>
        <taxon>Crustacea</taxon>
        <taxon>Multicrustacea</taxon>
        <taxon>Malacostraca</taxon>
        <taxon>Eumalacostraca</taxon>
        <taxon>Eucarida</taxon>
        <taxon>Decapoda</taxon>
        <taxon>Pleocyemata</taxon>
        <taxon>Brachyura</taxon>
        <taxon>Eubrachyura</taxon>
        <taxon>Portunoidea</taxon>
        <taxon>Portunidae</taxon>
        <taxon>Portuninae</taxon>
        <taxon>Scylla</taxon>
    </lineage>
</organism>
<feature type="transmembrane region" description="Helical" evidence="1">
    <location>
        <begin position="408"/>
        <end position="435"/>
    </location>
</feature>
<proteinExistence type="predicted"/>
<reference evidence="4 5" key="1">
    <citation type="submission" date="2023-03" db="EMBL/GenBank/DDBJ databases">
        <title>High-quality genome of Scylla paramamosain provides insights in environmental adaptation.</title>
        <authorList>
            <person name="Zhang L."/>
        </authorList>
    </citation>
    <scope>NUCLEOTIDE SEQUENCE [LARGE SCALE GENOMIC DNA]</scope>
    <source>
        <strain evidence="4">LZ_2023a</strain>
        <tissue evidence="4">Muscle</tissue>
    </source>
</reference>
<feature type="transmembrane region" description="Helical" evidence="1">
    <location>
        <begin position="530"/>
        <end position="546"/>
    </location>
</feature>
<dbReference type="SMART" id="SM00703">
    <property type="entry name" value="NRF"/>
    <property type="match status" value="1"/>
</dbReference>
<feature type="transmembrane region" description="Helical" evidence="1">
    <location>
        <begin position="455"/>
        <end position="476"/>
    </location>
</feature>
<feature type="transmembrane region" description="Helical" evidence="1">
    <location>
        <begin position="749"/>
        <end position="769"/>
    </location>
</feature>
<keyword evidence="2" id="KW-0732">Signal</keyword>
<feature type="transmembrane region" description="Helical" evidence="1">
    <location>
        <begin position="630"/>
        <end position="648"/>
    </location>
</feature>
<evidence type="ECO:0000256" key="2">
    <source>
        <dbReference type="SAM" id="SignalP"/>
    </source>
</evidence>
<dbReference type="Pfam" id="PF01757">
    <property type="entry name" value="Acyl_transf_3"/>
    <property type="match status" value="1"/>
</dbReference>
<evidence type="ECO:0000256" key="1">
    <source>
        <dbReference type="SAM" id="Phobius"/>
    </source>
</evidence>
<dbReference type="EMBL" id="JARAKH010000002">
    <property type="protein sequence ID" value="KAK8406209.1"/>
    <property type="molecule type" value="Genomic_DNA"/>
</dbReference>
<evidence type="ECO:0000313" key="4">
    <source>
        <dbReference type="EMBL" id="KAK8406204.1"/>
    </source>
</evidence>
<keyword evidence="5" id="KW-1185">Reference proteome</keyword>
<feature type="transmembrane region" description="Helical" evidence="1">
    <location>
        <begin position="303"/>
        <end position="326"/>
    </location>
</feature>
<dbReference type="InterPro" id="IPR002656">
    <property type="entry name" value="Acyl_transf_3_dom"/>
</dbReference>
<feature type="chain" id="PRO_5044717191" description="Nose resistant-to-fluoxetine protein N-terminal domain-containing protein" evidence="2">
    <location>
        <begin position="19"/>
        <end position="782"/>
    </location>
</feature>
<dbReference type="Proteomes" id="UP001487740">
    <property type="component" value="Unassembled WGS sequence"/>
</dbReference>
<feature type="transmembrane region" description="Helical" evidence="1">
    <location>
        <begin position="668"/>
        <end position="690"/>
    </location>
</feature>
<keyword evidence="1" id="KW-1133">Transmembrane helix</keyword>
<sequence length="782" mass="88085">MALTQSLLVLLLFTIVNAAVGPAAVAHRTPSGSLSDTQESFPNDPLSIIRPVMEVASQENSDSSMGVMQETAHRVLPPPLWNIFFEELPELMFESNYEPEAQAEWEGNALPNFNWLEKLAPYYLPNTTNVSSECRRDVHAISAAIAKGDDWAQRIVDSWGKFSDGLLAGNTMQMGLLDECLMASVNSQDPDAHFRGQYCAFSFSMKPKSRRGLEEGYDEEEEEKEEEMGVEVQIPELHVANLKGMLKLALPYNLMATCIPSTCTEEEYMVSLVDQLNKTGLELSMLECQTKDLPTLRYNAADIIMIITLIIMGILVVVGTVADVWIQTSEDQEAAQGPLRYFLVFSFYTNLSKIFRINVKENEEVISCLHGMRVLSMCWVVIAHSYLLSIMNSANKGLITQMVAEHPYFYQIILNGYPSVDTFFVMSGLLVAYNVTKEYQRTSKFNVPLYYIHRFIRLAPPIMLLCGFLAVFPPLFVQGSVSPIMTTKGNMVDNCINYWWRDSFFITNAFIGHKDGQSCLPVCWYTAVDFQLYIVTPLMLLPIVYFRRTRAVVFGSWLLASVIIPMSIIGGRQLPPTNVMDVTQQDAGNSMEYVYTKPWCRASPYLMGLGLGYFLRVVDKEKVQLKWWQAVLGWIAAVATMSAVVFGLKDYNTLTMKPHEYVPAISILYGGLHRLAWGVAVAWMVFACHMGYGGPINSLLGHPIWQPLSRLTYSIFLIAVNAQTIYYTYYSRLPLYFTPFYKLMETAGILLVATFAGVLLSLLAESPVLGLEKLLLRKPCHY</sequence>
<comment type="caution">
    <text evidence="4">The sequence shown here is derived from an EMBL/GenBank/DDBJ whole genome shotgun (WGS) entry which is preliminary data.</text>
</comment>
<feature type="transmembrane region" description="Helical" evidence="1">
    <location>
        <begin position="551"/>
        <end position="570"/>
    </location>
</feature>
<dbReference type="EMBL" id="JARAKH010000002">
    <property type="protein sequence ID" value="KAK8406210.1"/>
    <property type="molecule type" value="Genomic_DNA"/>
</dbReference>
<gene>
    <name evidence="4" type="ORF">O3P69_007137</name>
</gene>
<feature type="transmembrane region" description="Helical" evidence="1">
    <location>
        <begin position="711"/>
        <end position="729"/>
    </location>
</feature>
<feature type="transmembrane region" description="Helical" evidence="1">
    <location>
        <begin position="602"/>
        <end position="618"/>
    </location>
</feature>
<protein>
    <recommendedName>
        <fullName evidence="3">Nose resistant-to-fluoxetine protein N-terminal domain-containing protein</fullName>
    </recommendedName>
</protein>
<dbReference type="PANTHER" id="PTHR11161:SF69">
    <property type="entry name" value="NOSE RESISTANT TO FLUOXETINE PROTEIN 6-LIKE PROTEIN"/>
    <property type="match status" value="1"/>
</dbReference>